<dbReference type="FunFam" id="3.40.50.300:FF:000363">
    <property type="entry name" value="Secretion related GTPase srgA"/>
    <property type="match status" value="1"/>
</dbReference>
<evidence type="ECO:0000313" key="12">
    <source>
        <dbReference type="EMBL" id="AYV76278.1"/>
    </source>
</evidence>
<reference evidence="12" key="1">
    <citation type="submission" date="2018-10" db="EMBL/GenBank/DDBJ databases">
        <title>Hidden diversity of soil giant viruses.</title>
        <authorList>
            <person name="Schulz F."/>
            <person name="Alteio L."/>
            <person name="Goudeau D."/>
            <person name="Ryan E.M."/>
            <person name="Malmstrom R.R."/>
            <person name="Blanchard J."/>
            <person name="Woyke T."/>
        </authorList>
    </citation>
    <scope>NUCLEOTIDE SEQUENCE</scope>
    <source>
        <strain evidence="12">TEV1</strain>
    </source>
</reference>
<dbReference type="PROSITE" id="PS51421">
    <property type="entry name" value="RAS"/>
    <property type="match status" value="1"/>
</dbReference>
<keyword evidence="9" id="KW-0472">Membrane</keyword>
<keyword evidence="4" id="KW-0813">Transport</keyword>
<accession>A0A3G4ZN47</accession>
<dbReference type="InterPro" id="IPR050305">
    <property type="entry name" value="Small_GTPase_Rab"/>
</dbReference>
<evidence type="ECO:0000256" key="5">
    <source>
        <dbReference type="ARBA" id="ARBA00022475"/>
    </source>
</evidence>
<dbReference type="SMART" id="SM00173">
    <property type="entry name" value="RAS"/>
    <property type="match status" value="1"/>
</dbReference>
<evidence type="ECO:0000256" key="2">
    <source>
        <dbReference type="ARBA" id="ARBA00004342"/>
    </source>
</evidence>
<evidence type="ECO:0000256" key="6">
    <source>
        <dbReference type="ARBA" id="ARBA00022741"/>
    </source>
</evidence>
<evidence type="ECO:0000256" key="9">
    <source>
        <dbReference type="ARBA" id="ARBA00023136"/>
    </source>
</evidence>
<evidence type="ECO:0000256" key="4">
    <source>
        <dbReference type="ARBA" id="ARBA00022448"/>
    </source>
</evidence>
<name>A0A3G4ZN47_9VIRU</name>
<dbReference type="SMART" id="SM00174">
    <property type="entry name" value="RHO"/>
    <property type="match status" value="1"/>
</dbReference>
<organism evidence="12">
    <name type="scientific">Terrestrivirus sp</name>
    <dbReference type="NCBI Taxonomy" id="2487775"/>
    <lineage>
        <taxon>Viruses</taxon>
        <taxon>Varidnaviria</taxon>
        <taxon>Bamfordvirae</taxon>
        <taxon>Nucleocytoviricota</taxon>
        <taxon>Megaviricetes</taxon>
        <taxon>Imitervirales</taxon>
        <taxon>Mimiviridae</taxon>
        <taxon>Klosneuvirinae</taxon>
    </lineage>
</organism>
<dbReference type="SMART" id="SM00175">
    <property type="entry name" value="RAB"/>
    <property type="match status" value="1"/>
</dbReference>
<evidence type="ECO:0000256" key="11">
    <source>
        <dbReference type="ARBA" id="ARBA00023289"/>
    </source>
</evidence>
<dbReference type="SUPFAM" id="SSF52540">
    <property type="entry name" value="P-loop containing nucleoside triphosphate hydrolases"/>
    <property type="match status" value="1"/>
</dbReference>
<keyword evidence="11" id="KW-0636">Prenylation</keyword>
<dbReference type="PROSITE" id="PS51419">
    <property type="entry name" value="RAB"/>
    <property type="match status" value="1"/>
</dbReference>
<evidence type="ECO:0000256" key="8">
    <source>
        <dbReference type="ARBA" id="ARBA00023134"/>
    </source>
</evidence>
<dbReference type="GO" id="GO:0015031">
    <property type="term" value="P:protein transport"/>
    <property type="evidence" value="ECO:0007669"/>
    <property type="project" value="UniProtKB-KW"/>
</dbReference>
<keyword evidence="10" id="KW-0449">Lipoprotein</keyword>
<dbReference type="SMART" id="SM00176">
    <property type="entry name" value="RAN"/>
    <property type="match status" value="1"/>
</dbReference>
<dbReference type="GO" id="GO:0020002">
    <property type="term" value="C:host cell plasma membrane"/>
    <property type="evidence" value="ECO:0007669"/>
    <property type="project" value="UniProtKB-SubCell"/>
</dbReference>
<dbReference type="Pfam" id="PF00071">
    <property type="entry name" value="Ras"/>
    <property type="match status" value="1"/>
</dbReference>
<evidence type="ECO:0000256" key="3">
    <source>
        <dbReference type="ARBA" id="ARBA00006270"/>
    </source>
</evidence>
<dbReference type="PANTHER" id="PTHR47980">
    <property type="entry name" value="LD44762P"/>
    <property type="match status" value="1"/>
</dbReference>
<evidence type="ECO:0000256" key="10">
    <source>
        <dbReference type="ARBA" id="ARBA00023288"/>
    </source>
</evidence>
<dbReference type="InterPro" id="IPR005225">
    <property type="entry name" value="Small_GTP-bd"/>
</dbReference>
<keyword evidence="6" id="KW-0547">Nucleotide-binding</keyword>
<dbReference type="Gene3D" id="3.40.50.300">
    <property type="entry name" value="P-loop containing nucleotide triphosphate hydrolases"/>
    <property type="match status" value="1"/>
</dbReference>
<protein>
    <submittedName>
        <fullName evidence="12">Uncharacterized protein</fullName>
    </submittedName>
</protein>
<proteinExistence type="inferred from homology"/>
<dbReference type="GO" id="GO:0005886">
    <property type="term" value="C:plasma membrane"/>
    <property type="evidence" value="ECO:0007669"/>
    <property type="project" value="UniProtKB-SubCell"/>
</dbReference>
<evidence type="ECO:0000256" key="7">
    <source>
        <dbReference type="ARBA" id="ARBA00022927"/>
    </source>
</evidence>
<gene>
    <name evidence="12" type="ORF">Terrestrivirus5_100</name>
</gene>
<sequence>MEITAKKNYDYVIKLLLIGNSGVGKSCLVMQYVDETFSPSFITTIGIDFKIKTFELNNKKIKLMIWDTAGQERFRTITTAYYRGAMGLLLVYDTTDLQSFMATRDWMKTVVDNNCENIQKILVGNKCDKPQRAISKEMGTEIAKEFGIDFYETSAKTKENVNTVFNELVVKIMKSNDETEKPKPNIVNINVPTDDSIFFKKWCTIL</sequence>
<dbReference type="GO" id="GO:0003924">
    <property type="term" value="F:GTPase activity"/>
    <property type="evidence" value="ECO:0007669"/>
    <property type="project" value="InterPro"/>
</dbReference>
<keyword evidence="5" id="KW-1003">Cell membrane</keyword>
<dbReference type="PRINTS" id="PR00449">
    <property type="entry name" value="RASTRNSFRMNG"/>
</dbReference>
<dbReference type="EMBL" id="MK071983">
    <property type="protein sequence ID" value="AYV76278.1"/>
    <property type="molecule type" value="Genomic_DNA"/>
</dbReference>
<dbReference type="PROSITE" id="PS51420">
    <property type="entry name" value="RHO"/>
    <property type="match status" value="1"/>
</dbReference>
<evidence type="ECO:0000256" key="1">
    <source>
        <dbReference type="ARBA" id="ARBA00004112"/>
    </source>
</evidence>
<dbReference type="NCBIfam" id="TIGR00231">
    <property type="entry name" value="small_GTP"/>
    <property type="match status" value="1"/>
</dbReference>
<keyword evidence="8" id="KW-0342">GTP-binding</keyword>
<comment type="subcellular location">
    <subcellularLocation>
        <location evidence="2">Cell membrane</location>
        <topology evidence="2">Lipid-anchor</topology>
        <orientation evidence="2">Cytoplasmic side</orientation>
    </subcellularLocation>
    <subcellularLocation>
        <location evidence="1">Host cell membrane</location>
        <topology evidence="1">Lipid-anchor</topology>
        <orientation evidence="1">Cytoplasmic side</orientation>
    </subcellularLocation>
</comment>
<dbReference type="GO" id="GO:0005525">
    <property type="term" value="F:GTP binding"/>
    <property type="evidence" value="ECO:0007669"/>
    <property type="project" value="UniProtKB-KW"/>
</dbReference>
<comment type="similarity">
    <text evidence="3">Belongs to the small GTPase superfamily. Rab family.</text>
</comment>
<dbReference type="InterPro" id="IPR001806">
    <property type="entry name" value="Small_GTPase"/>
</dbReference>
<keyword evidence="7" id="KW-0653">Protein transport</keyword>
<dbReference type="InterPro" id="IPR027417">
    <property type="entry name" value="P-loop_NTPase"/>
</dbReference>